<proteinExistence type="inferred from homology"/>
<evidence type="ECO:0000256" key="13">
    <source>
        <dbReference type="SAM" id="Phobius"/>
    </source>
</evidence>
<evidence type="ECO:0000256" key="12">
    <source>
        <dbReference type="PIRSR" id="PIRSR006247-1"/>
    </source>
</evidence>
<comment type="subcellular location">
    <subcellularLocation>
        <location evidence="1">Cell inner membrane</location>
        <topology evidence="1">Multi-pass membrane protein</topology>
    </subcellularLocation>
</comment>
<feature type="binding site" evidence="12">
    <location>
        <position position="314"/>
    </location>
    <ligand>
        <name>K(+)</name>
        <dbReference type="ChEBI" id="CHEBI:29103"/>
    </ligand>
</feature>
<keyword evidence="8 12" id="KW-0630">Potassium</keyword>
<feature type="binding site" evidence="12">
    <location>
        <position position="431"/>
    </location>
    <ligand>
        <name>K(+)</name>
        <dbReference type="ChEBI" id="CHEBI:29103"/>
    </ligand>
</feature>
<evidence type="ECO:0000256" key="10">
    <source>
        <dbReference type="ARBA" id="ARBA00023065"/>
    </source>
</evidence>
<gene>
    <name evidence="14" type="ORF">SAMN02745176_01294</name>
</gene>
<evidence type="ECO:0000256" key="3">
    <source>
        <dbReference type="ARBA" id="ARBA00022448"/>
    </source>
</evidence>
<protein>
    <submittedName>
        <fullName evidence="14">Trk system potassium uptake protein TrkH</fullName>
    </submittedName>
</protein>
<evidence type="ECO:0000256" key="4">
    <source>
        <dbReference type="ARBA" id="ARBA00022475"/>
    </source>
</evidence>
<keyword evidence="7 13" id="KW-0812">Transmembrane</keyword>
<evidence type="ECO:0000256" key="7">
    <source>
        <dbReference type="ARBA" id="ARBA00022692"/>
    </source>
</evidence>
<feature type="transmembrane region" description="Helical" evidence="13">
    <location>
        <begin position="37"/>
        <end position="57"/>
    </location>
</feature>
<evidence type="ECO:0000313" key="14">
    <source>
        <dbReference type="EMBL" id="SHI76759.1"/>
    </source>
</evidence>
<name>A0A1M6DUF0_9FIRM</name>
<evidence type="ECO:0000256" key="2">
    <source>
        <dbReference type="ARBA" id="ARBA00009137"/>
    </source>
</evidence>
<dbReference type="PANTHER" id="PTHR32024">
    <property type="entry name" value="TRK SYSTEM POTASSIUM UPTAKE PROTEIN TRKG-RELATED"/>
    <property type="match status" value="1"/>
</dbReference>
<organism evidence="14 15">
    <name type="scientific">Lutispora thermophila DSM 19022</name>
    <dbReference type="NCBI Taxonomy" id="1122184"/>
    <lineage>
        <taxon>Bacteria</taxon>
        <taxon>Bacillati</taxon>
        <taxon>Bacillota</taxon>
        <taxon>Clostridia</taxon>
        <taxon>Lutisporales</taxon>
        <taxon>Lutisporaceae</taxon>
        <taxon>Lutispora</taxon>
    </lineage>
</organism>
<evidence type="ECO:0000313" key="15">
    <source>
        <dbReference type="Proteomes" id="UP000184442"/>
    </source>
</evidence>
<keyword evidence="9 13" id="KW-1133">Transmembrane helix</keyword>
<feature type="transmembrane region" description="Helical" evidence="13">
    <location>
        <begin position="454"/>
        <end position="479"/>
    </location>
</feature>
<feature type="transmembrane region" description="Helical" evidence="13">
    <location>
        <begin position="234"/>
        <end position="253"/>
    </location>
</feature>
<evidence type="ECO:0000256" key="1">
    <source>
        <dbReference type="ARBA" id="ARBA00004429"/>
    </source>
</evidence>
<feature type="binding site" evidence="12">
    <location>
        <position position="111"/>
    </location>
    <ligand>
        <name>K(+)</name>
        <dbReference type="ChEBI" id="CHEBI:29103"/>
    </ligand>
</feature>
<feature type="transmembrane region" description="Helical" evidence="13">
    <location>
        <begin position="69"/>
        <end position="90"/>
    </location>
</feature>
<dbReference type="GO" id="GO:0005886">
    <property type="term" value="C:plasma membrane"/>
    <property type="evidence" value="ECO:0007669"/>
    <property type="project" value="UniProtKB-SubCell"/>
</dbReference>
<feature type="transmembrane region" description="Helical" evidence="13">
    <location>
        <begin position="397"/>
        <end position="416"/>
    </location>
</feature>
<evidence type="ECO:0000256" key="6">
    <source>
        <dbReference type="ARBA" id="ARBA00022538"/>
    </source>
</evidence>
<feature type="transmembrane region" description="Helical" evidence="13">
    <location>
        <begin position="12"/>
        <end position="31"/>
    </location>
</feature>
<sequence>MNIKMVLRSLGMILICEAIAMMPSLMVSFIYKDGTGVAFFYTIFILLVVGILCVIAVKPENKTIYTRDGFAIVAFGWIMISLFGALPFYLSGSIPSFIDCIFETVSGFTTTGSSILKEVETLPKAILFWRSFTHWIGGMGVLVLTMALFPITGTGAFQVMVAESPGPIPGKLVPKVANTAKILYAIYVLFTFAEIVLLVMAGLPLFDACIHTFGSVGTGGFSSRNTSISSFNNVLVEIIITMFTFMCGVNFSLYYQAIKGNFKAFLKDEEFRFYLAIVLGAILLISIDLCGNVFETIGESIRHSSFQVVTIITTTGYSSTDFNNWPIFSKVILFFLMFIGGCAGSTGGGMKVIRILLLMKSTKTELLRIIHPRGVYPVRIGNKVVEEKYVGEIKNYFFMYMLIFVIAVLVVSLDGFDMLTTLSSVAATLGNIGPGFSVVGPLGNYSEMSVLSKLVLSCAMLIGRLEIYPILLLSIPAFWKKVNI</sequence>
<feature type="binding site" evidence="12">
    <location>
        <position position="110"/>
    </location>
    <ligand>
        <name>K(+)</name>
        <dbReference type="ChEBI" id="CHEBI:29103"/>
    </ligand>
</feature>
<dbReference type="Proteomes" id="UP000184442">
    <property type="component" value="Unassembled WGS sequence"/>
</dbReference>
<reference evidence="14 15" key="1">
    <citation type="submission" date="2016-11" db="EMBL/GenBank/DDBJ databases">
        <authorList>
            <person name="Jaros S."/>
            <person name="Januszkiewicz K."/>
            <person name="Wedrychowicz H."/>
        </authorList>
    </citation>
    <scope>NUCLEOTIDE SEQUENCE [LARGE SCALE GENOMIC DNA]</scope>
    <source>
        <strain evidence="14 15">DSM 19022</strain>
    </source>
</reference>
<feature type="transmembrane region" description="Helical" evidence="13">
    <location>
        <begin position="182"/>
        <end position="206"/>
    </location>
</feature>
<feature type="transmembrane region" description="Helical" evidence="13">
    <location>
        <begin position="331"/>
        <end position="353"/>
    </location>
</feature>
<dbReference type="EMBL" id="FQZS01000007">
    <property type="protein sequence ID" value="SHI76759.1"/>
    <property type="molecule type" value="Genomic_DNA"/>
</dbReference>
<evidence type="ECO:0000256" key="8">
    <source>
        <dbReference type="ARBA" id="ARBA00022958"/>
    </source>
</evidence>
<dbReference type="RefSeq" id="WP_073025411.1">
    <property type="nucleotide sequence ID" value="NZ_FQZS01000007.1"/>
</dbReference>
<dbReference type="OrthoDB" id="9810952at2"/>
<keyword evidence="4" id="KW-1003">Cell membrane</keyword>
<evidence type="ECO:0000256" key="11">
    <source>
        <dbReference type="ARBA" id="ARBA00023136"/>
    </source>
</evidence>
<dbReference type="InterPro" id="IPR004772">
    <property type="entry name" value="TrkH"/>
</dbReference>
<dbReference type="PIRSF" id="PIRSF006247">
    <property type="entry name" value="TrkH"/>
    <property type="match status" value="1"/>
</dbReference>
<dbReference type="InterPro" id="IPR003445">
    <property type="entry name" value="Cat_transpt"/>
</dbReference>
<keyword evidence="3" id="KW-0813">Transport</keyword>
<evidence type="ECO:0000256" key="5">
    <source>
        <dbReference type="ARBA" id="ARBA00022519"/>
    </source>
</evidence>
<dbReference type="PANTHER" id="PTHR32024:SF2">
    <property type="entry name" value="TRK SYSTEM POTASSIUM UPTAKE PROTEIN TRKG-RELATED"/>
    <property type="match status" value="1"/>
</dbReference>
<keyword evidence="12" id="KW-0479">Metal-binding</keyword>
<feature type="transmembrane region" description="Helical" evidence="13">
    <location>
        <begin position="135"/>
        <end position="161"/>
    </location>
</feature>
<keyword evidence="6" id="KW-0633">Potassium transport</keyword>
<comment type="similarity">
    <text evidence="2">Belongs to the TrkH potassium transport family.</text>
</comment>
<dbReference type="GO" id="GO:0046872">
    <property type="term" value="F:metal ion binding"/>
    <property type="evidence" value="ECO:0007669"/>
    <property type="project" value="UniProtKB-KW"/>
</dbReference>
<feature type="transmembrane region" description="Helical" evidence="13">
    <location>
        <begin position="273"/>
        <end position="294"/>
    </location>
</feature>
<dbReference type="Pfam" id="PF02386">
    <property type="entry name" value="TrkH"/>
    <property type="match status" value="1"/>
</dbReference>
<keyword evidence="5" id="KW-0997">Cell inner membrane</keyword>
<feature type="binding site" evidence="12">
    <location>
        <position position="219"/>
    </location>
    <ligand>
        <name>K(+)</name>
        <dbReference type="ChEBI" id="CHEBI:29103"/>
    </ligand>
</feature>
<keyword evidence="10" id="KW-0406">Ion transport</keyword>
<evidence type="ECO:0000256" key="9">
    <source>
        <dbReference type="ARBA" id="ARBA00022989"/>
    </source>
</evidence>
<keyword evidence="15" id="KW-1185">Reference proteome</keyword>
<dbReference type="STRING" id="1122184.SAMN02745176_01294"/>
<dbReference type="GO" id="GO:0015379">
    <property type="term" value="F:potassium:chloride symporter activity"/>
    <property type="evidence" value="ECO:0007669"/>
    <property type="project" value="InterPro"/>
</dbReference>
<feature type="binding site" evidence="12">
    <location>
        <position position="315"/>
    </location>
    <ligand>
        <name>K(+)</name>
        <dbReference type="ChEBI" id="CHEBI:29103"/>
    </ligand>
</feature>
<keyword evidence="11 13" id="KW-0472">Membrane</keyword>
<dbReference type="AlphaFoldDB" id="A0A1M6DUF0"/>
<accession>A0A1M6DUF0</accession>